<keyword evidence="7" id="KW-0812">Transmembrane</keyword>
<evidence type="ECO:0000259" key="8">
    <source>
        <dbReference type="SMART" id="SM00181"/>
    </source>
</evidence>
<name>A0AAE0VVC0_9BIVA</name>
<keyword evidence="7" id="KW-0472">Membrane</keyword>
<reference evidence="10" key="3">
    <citation type="submission" date="2023-05" db="EMBL/GenBank/DDBJ databases">
        <authorList>
            <person name="Smith C.H."/>
        </authorList>
    </citation>
    <scope>NUCLEOTIDE SEQUENCE</scope>
    <source>
        <strain evidence="10">CHS0354</strain>
        <tissue evidence="10">Mantle</tissue>
    </source>
</reference>
<feature type="compositionally biased region" description="Basic and acidic residues" evidence="6">
    <location>
        <begin position="509"/>
        <end position="518"/>
    </location>
</feature>
<proteinExistence type="predicted"/>
<dbReference type="Gene3D" id="2.60.120.260">
    <property type="entry name" value="Galactose-binding domain-like"/>
    <property type="match status" value="1"/>
</dbReference>
<keyword evidence="2" id="KW-0479">Metal-binding</keyword>
<keyword evidence="4" id="KW-1015">Disulfide bond</keyword>
<comment type="caution">
    <text evidence="10">The sequence shown here is derived from an EMBL/GenBank/DDBJ whole genome shotgun (WGS) entry which is preliminary data.</text>
</comment>
<feature type="domain" description="EGF-like" evidence="8">
    <location>
        <begin position="419"/>
        <end position="453"/>
    </location>
</feature>
<evidence type="ECO:0000256" key="6">
    <source>
        <dbReference type="SAM" id="MobiDB-lite"/>
    </source>
</evidence>
<dbReference type="SMART" id="SM00181">
    <property type="entry name" value="EGF"/>
    <property type="match status" value="4"/>
</dbReference>
<feature type="domain" description="EGF-like" evidence="8">
    <location>
        <begin position="325"/>
        <end position="361"/>
    </location>
</feature>
<evidence type="ECO:0000256" key="3">
    <source>
        <dbReference type="ARBA" id="ARBA00022837"/>
    </source>
</evidence>
<dbReference type="GO" id="GO:0005044">
    <property type="term" value="F:scavenger receptor activity"/>
    <property type="evidence" value="ECO:0007669"/>
    <property type="project" value="InterPro"/>
</dbReference>
<reference evidence="10" key="1">
    <citation type="journal article" date="2021" name="Genome Biol. Evol.">
        <title>A High-Quality Reference Genome for a Parasitic Bivalve with Doubly Uniparental Inheritance (Bivalvia: Unionida).</title>
        <authorList>
            <person name="Smith C.H."/>
        </authorList>
    </citation>
    <scope>NUCLEOTIDE SEQUENCE</scope>
    <source>
        <strain evidence="10">CHS0354</strain>
    </source>
</reference>
<dbReference type="PANTHER" id="PTHR24043">
    <property type="entry name" value="SCAVENGER RECEPTOR CLASS F"/>
    <property type="match status" value="1"/>
</dbReference>
<dbReference type="AlphaFoldDB" id="A0AAE0VVC0"/>
<feature type="region of interest" description="Disordered" evidence="6">
    <location>
        <begin position="497"/>
        <end position="549"/>
    </location>
</feature>
<reference evidence="10" key="2">
    <citation type="journal article" date="2021" name="Genome Biol. Evol.">
        <title>Developing a high-quality reference genome for a parasitic bivalve with doubly uniparental inheritance (Bivalvia: Unionida).</title>
        <authorList>
            <person name="Smith C.H."/>
        </authorList>
    </citation>
    <scope>NUCLEOTIDE SEQUENCE</scope>
    <source>
        <strain evidence="10">CHS0354</strain>
        <tissue evidence="10">Mantle</tissue>
    </source>
</reference>
<keyword evidence="5" id="KW-0175">Coiled coil</keyword>
<dbReference type="Proteomes" id="UP001195483">
    <property type="component" value="Unassembled WGS sequence"/>
</dbReference>
<dbReference type="SMART" id="SM00607">
    <property type="entry name" value="FTP"/>
    <property type="match status" value="1"/>
</dbReference>
<protein>
    <submittedName>
        <fullName evidence="10">Uncharacterized protein</fullName>
    </submittedName>
</protein>
<feature type="coiled-coil region" evidence="5">
    <location>
        <begin position="591"/>
        <end position="618"/>
    </location>
</feature>
<evidence type="ECO:0000259" key="9">
    <source>
        <dbReference type="SMART" id="SM00607"/>
    </source>
</evidence>
<dbReference type="InterPro" id="IPR000742">
    <property type="entry name" value="EGF"/>
</dbReference>
<evidence type="ECO:0000256" key="4">
    <source>
        <dbReference type="ARBA" id="ARBA00023157"/>
    </source>
</evidence>
<dbReference type="EMBL" id="JAEAOA010000378">
    <property type="protein sequence ID" value="KAK3591421.1"/>
    <property type="molecule type" value="Genomic_DNA"/>
</dbReference>
<keyword evidence="3" id="KW-0106">Calcium</keyword>
<dbReference type="SUPFAM" id="SSF49785">
    <property type="entry name" value="Galactose-binding domain-like"/>
    <property type="match status" value="1"/>
</dbReference>
<evidence type="ECO:0000256" key="7">
    <source>
        <dbReference type="SAM" id="Phobius"/>
    </source>
</evidence>
<feature type="domain" description="EGF-like" evidence="8">
    <location>
        <begin position="231"/>
        <end position="267"/>
    </location>
</feature>
<keyword evidence="1" id="KW-0245">EGF-like domain</keyword>
<keyword evidence="7" id="KW-1133">Transmembrane helix</keyword>
<evidence type="ECO:0000313" key="11">
    <source>
        <dbReference type="Proteomes" id="UP001195483"/>
    </source>
</evidence>
<organism evidence="10 11">
    <name type="scientific">Potamilus streckersoni</name>
    <dbReference type="NCBI Taxonomy" id="2493646"/>
    <lineage>
        <taxon>Eukaryota</taxon>
        <taxon>Metazoa</taxon>
        <taxon>Spiralia</taxon>
        <taxon>Lophotrochozoa</taxon>
        <taxon>Mollusca</taxon>
        <taxon>Bivalvia</taxon>
        <taxon>Autobranchia</taxon>
        <taxon>Heteroconchia</taxon>
        <taxon>Palaeoheterodonta</taxon>
        <taxon>Unionida</taxon>
        <taxon>Unionoidea</taxon>
        <taxon>Unionidae</taxon>
        <taxon>Ambleminae</taxon>
        <taxon>Lampsilini</taxon>
        <taxon>Potamilus</taxon>
    </lineage>
</organism>
<keyword evidence="11" id="KW-1185">Reference proteome</keyword>
<feature type="domain" description="Fucolectin tachylectin-4 pentraxin-1" evidence="9">
    <location>
        <begin position="35"/>
        <end position="180"/>
    </location>
</feature>
<dbReference type="InterPro" id="IPR042635">
    <property type="entry name" value="MEGF10/SREC1/2-like"/>
</dbReference>
<accession>A0AAE0VVC0</accession>
<feature type="transmembrane region" description="Helical" evidence="7">
    <location>
        <begin position="465"/>
        <end position="489"/>
    </location>
</feature>
<gene>
    <name evidence="10" type="ORF">CHS0354_005348</name>
</gene>
<evidence type="ECO:0000256" key="2">
    <source>
        <dbReference type="ARBA" id="ARBA00022723"/>
    </source>
</evidence>
<sequence length="627" mass="67541">MSSAEMSLLLWIKFEFRIKTLIFLLVVSSQGAFCWRNFALNKFAYQSSTINYKGFNWNAERAVDGNNDGSNPENSSTCSATNVSLGNHTWEVDIGFQIMVKNITVYGRTDVDQLSGFQVFVGNNSSSWRFNQPLTAQNSSNFTAVFSSINAPARFVSVARLNRTILTLCEVTVEGECSDGAYSEFCNLTCGRCNQSRPCDKDTGACLHGCDRGWKGLLCDADCEMGTYDSGCQETCGRCLNGNNSCSTVDGHCTDGCQEGWKGEKCKIECERGTYGSGCMETCGYCLHGNNSCSTIDGHCVNSCLGGWRGETCKKDCENGTYGSGCQETCGKCLNGNNSCSKLDGYCVNGCEAGWLGARCKIGCEQGTYGLGCVEICGSCLSDNNSCSSTDGRCTDGCQPGWRGVTCKIECDHGTFGHGCQDKCGNCINGSCAIKDGSCLHGCLAGWLGETCKIDKNPTSDGVNVASIGGAVGGGVVVGVLVIVTIIILKRRRRDTTDKNKQMKNIHTHNKDHEKSESYSEIGNYSSAGKASNSKTSQESPSNDNYEKLGNSAPIDVSVYSVIDISAKETNKRETIQLKAAGSSVEYAQQLLTLETELKAMEGKKKDLLIKKKKLLKKLAKSESTEL</sequence>
<dbReference type="PANTHER" id="PTHR24043:SF8">
    <property type="entry name" value="EGF-LIKE DOMAIN-CONTAINING PROTEIN"/>
    <property type="match status" value="1"/>
</dbReference>
<dbReference type="InterPro" id="IPR006585">
    <property type="entry name" value="FTP1"/>
</dbReference>
<feature type="domain" description="EGF-like" evidence="8">
    <location>
        <begin position="372"/>
        <end position="408"/>
    </location>
</feature>
<evidence type="ECO:0000256" key="1">
    <source>
        <dbReference type="ARBA" id="ARBA00022536"/>
    </source>
</evidence>
<evidence type="ECO:0000256" key="5">
    <source>
        <dbReference type="SAM" id="Coils"/>
    </source>
</evidence>
<dbReference type="GO" id="GO:0046872">
    <property type="term" value="F:metal ion binding"/>
    <property type="evidence" value="ECO:0007669"/>
    <property type="project" value="UniProtKB-KW"/>
</dbReference>
<dbReference type="Pfam" id="PF22633">
    <property type="entry name" value="F5_F8_type_C_2"/>
    <property type="match status" value="1"/>
</dbReference>
<feature type="compositionally biased region" description="Polar residues" evidence="6">
    <location>
        <begin position="519"/>
        <end position="544"/>
    </location>
</feature>
<dbReference type="Gene3D" id="2.170.300.10">
    <property type="entry name" value="Tie2 ligand-binding domain superfamily"/>
    <property type="match status" value="2"/>
</dbReference>
<evidence type="ECO:0000313" key="10">
    <source>
        <dbReference type="EMBL" id="KAK3591421.1"/>
    </source>
</evidence>
<dbReference type="InterPro" id="IPR008979">
    <property type="entry name" value="Galactose-bd-like_sf"/>
</dbReference>